<sequence length="219" mass="24392">MSLSTVIQILLVFLGNNILQVAAEFCQDFQRYCDYGCCSEGCCSYDGYYYSWSIWNMWYFWFIIIFILLSCFGACGYWRRRQWMLAQQRTTTAQQGHLFIPPMDYTNPAGPQMYPYGGPYPQQQAQGNFPSPPPYAEVISKPDAYPPSKQDLPPYPGEPVVTAATTTENTNTAVNSQQQVSAGAAAIPQPPPYQPSSTPPVTDPAAQNPELVAVITSHT</sequence>
<evidence type="ECO:0000256" key="15">
    <source>
        <dbReference type="ARBA" id="ARBA00035715"/>
    </source>
</evidence>
<evidence type="ECO:0000256" key="17">
    <source>
        <dbReference type="SAM" id="MobiDB-lite"/>
    </source>
</evidence>
<keyword evidence="7 18" id="KW-1133">Transmembrane helix</keyword>
<feature type="compositionally biased region" description="Pro residues" evidence="17">
    <location>
        <begin position="188"/>
        <end position="202"/>
    </location>
</feature>
<dbReference type="GO" id="GO:0031902">
    <property type="term" value="C:late endosome membrane"/>
    <property type="evidence" value="ECO:0007669"/>
    <property type="project" value="UniProtKB-SubCell"/>
</dbReference>
<gene>
    <name evidence="21" type="primary">LOC106157279</name>
</gene>
<evidence type="ECO:0000256" key="7">
    <source>
        <dbReference type="ARBA" id="ARBA00022989"/>
    </source>
</evidence>
<evidence type="ECO:0000256" key="6">
    <source>
        <dbReference type="ARBA" id="ARBA00022753"/>
    </source>
</evidence>
<proteinExistence type="inferred from homology"/>
<dbReference type="STRING" id="7574.A0A1S3HTF3"/>
<dbReference type="GO" id="GO:0005765">
    <property type="term" value="C:lysosomal membrane"/>
    <property type="evidence" value="ECO:0007669"/>
    <property type="project" value="UniProtKB-SubCell"/>
</dbReference>
<keyword evidence="6" id="KW-0967">Endosome</keyword>
<dbReference type="InterPro" id="IPR026229">
    <property type="entry name" value="VOPP1"/>
</dbReference>
<evidence type="ECO:0000256" key="9">
    <source>
        <dbReference type="ARBA" id="ARBA00023136"/>
    </source>
</evidence>
<evidence type="ECO:0000256" key="19">
    <source>
        <dbReference type="SAM" id="SignalP"/>
    </source>
</evidence>
<evidence type="ECO:0000256" key="12">
    <source>
        <dbReference type="ARBA" id="ARBA00023329"/>
    </source>
</evidence>
<keyword evidence="20" id="KW-1185">Reference proteome</keyword>
<evidence type="ECO:0000256" key="10">
    <source>
        <dbReference type="ARBA" id="ARBA00023163"/>
    </source>
</evidence>
<evidence type="ECO:0000256" key="2">
    <source>
        <dbReference type="ARBA" id="ARBA00004656"/>
    </source>
</evidence>
<evidence type="ECO:0000256" key="1">
    <source>
        <dbReference type="ARBA" id="ARBA00004156"/>
    </source>
</evidence>
<keyword evidence="10" id="KW-0804">Transcription</keyword>
<evidence type="ECO:0000256" key="18">
    <source>
        <dbReference type="SAM" id="Phobius"/>
    </source>
</evidence>
<keyword evidence="12" id="KW-0968">Cytoplasmic vesicle</keyword>
<keyword evidence="11" id="KW-0458">Lysosome</keyword>
<feature type="transmembrane region" description="Helical" evidence="18">
    <location>
        <begin position="58"/>
        <end position="78"/>
    </location>
</feature>
<keyword evidence="4 18" id="KW-0812">Transmembrane</keyword>
<dbReference type="PANTHER" id="PTHR14971">
    <property type="entry name" value="VESICULAR, OVEREXPRESSED IN CANCER, PROSURVIVAL PROTEIN 1"/>
    <property type="match status" value="1"/>
</dbReference>
<dbReference type="PANTHER" id="PTHR14971:SF2">
    <property type="entry name" value="VESICULAR, OVEREXPRESSED IN CANCER, PROSURVIVAL PROTEIN 1"/>
    <property type="match status" value="1"/>
</dbReference>
<evidence type="ECO:0000256" key="16">
    <source>
        <dbReference type="ARBA" id="ARBA00046288"/>
    </source>
</evidence>
<protein>
    <recommendedName>
        <fullName evidence="14">WW domain binding protein VOPP1</fullName>
    </recommendedName>
    <alternativeName>
        <fullName evidence="15">Vesicular, overexpressed in cancer, prosurvival protein 1</fullName>
    </alternativeName>
</protein>
<evidence type="ECO:0000256" key="13">
    <source>
        <dbReference type="ARBA" id="ARBA00035628"/>
    </source>
</evidence>
<reference evidence="21" key="1">
    <citation type="submission" date="2025-08" db="UniProtKB">
        <authorList>
            <consortium name="RefSeq"/>
        </authorList>
    </citation>
    <scope>IDENTIFICATION</scope>
    <source>
        <tissue evidence="21">Gonads</tissue>
    </source>
</reference>
<dbReference type="KEGG" id="lak:106157279"/>
<evidence type="ECO:0000313" key="20">
    <source>
        <dbReference type="Proteomes" id="UP000085678"/>
    </source>
</evidence>
<evidence type="ECO:0000256" key="11">
    <source>
        <dbReference type="ARBA" id="ARBA00023228"/>
    </source>
</evidence>
<evidence type="ECO:0000256" key="8">
    <source>
        <dbReference type="ARBA" id="ARBA00023015"/>
    </source>
</evidence>
<keyword evidence="5 19" id="KW-0732">Signal</keyword>
<keyword evidence="9 18" id="KW-0472">Membrane</keyword>
<dbReference type="AlphaFoldDB" id="A0A1S3HTF3"/>
<evidence type="ECO:0000256" key="5">
    <source>
        <dbReference type="ARBA" id="ARBA00022729"/>
    </source>
</evidence>
<comment type="subcellular location">
    <subcellularLocation>
        <location evidence="1">Cytoplasmic vesicle membrane</location>
    </subcellularLocation>
    <subcellularLocation>
        <location evidence="16">Endomembrane system</location>
        <topology evidence="16">Single-pass type I membrane protein</topology>
    </subcellularLocation>
    <subcellularLocation>
        <location evidence="13">Late endosome membrane</location>
        <topology evidence="13">Single-pass membrane protein</topology>
    </subcellularLocation>
    <subcellularLocation>
        <location evidence="2">Lysosome membrane</location>
    </subcellularLocation>
</comment>
<dbReference type="Proteomes" id="UP000085678">
    <property type="component" value="Unplaced"/>
</dbReference>
<name>A0A1S3HTF3_LINAN</name>
<evidence type="ECO:0000256" key="4">
    <source>
        <dbReference type="ARBA" id="ARBA00022692"/>
    </source>
</evidence>
<evidence type="ECO:0000313" key="21">
    <source>
        <dbReference type="RefSeq" id="XP_013388339.1"/>
    </source>
</evidence>
<organism evidence="20 21">
    <name type="scientific">Lingula anatina</name>
    <name type="common">Brachiopod</name>
    <name type="synonym">Lingula unguis</name>
    <dbReference type="NCBI Taxonomy" id="7574"/>
    <lineage>
        <taxon>Eukaryota</taxon>
        <taxon>Metazoa</taxon>
        <taxon>Spiralia</taxon>
        <taxon>Lophotrochozoa</taxon>
        <taxon>Brachiopoda</taxon>
        <taxon>Linguliformea</taxon>
        <taxon>Lingulata</taxon>
        <taxon>Lingulida</taxon>
        <taxon>Linguloidea</taxon>
        <taxon>Lingulidae</taxon>
        <taxon>Lingula</taxon>
    </lineage>
</organism>
<evidence type="ECO:0000256" key="3">
    <source>
        <dbReference type="ARBA" id="ARBA00006655"/>
    </source>
</evidence>
<dbReference type="OrthoDB" id="6629737at2759"/>
<dbReference type="InParanoid" id="A0A1S3HTF3"/>
<feature type="signal peptide" evidence="19">
    <location>
        <begin position="1"/>
        <end position="23"/>
    </location>
</feature>
<accession>A0A1S3HTF3</accession>
<feature type="chain" id="PRO_5010270040" description="WW domain binding protein VOPP1" evidence="19">
    <location>
        <begin position="24"/>
        <end position="219"/>
    </location>
</feature>
<evidence type="ECO:0000256" key="14">
    <source>
        <dbReference type="ARBA" id="ARBA00035708"/>
    </source>
</evidence>
<keyword evidence="8" id="KW-0805">Transcription regulation</keyword>
<dbReference type="RefSeq" id="XP_013388339.1">
    <property type="nucleotide sequence ID" value="XM_013532885.2"/>
</dbReference>
<dbReference type="GeneID" id="106157279"/>
<feature type="region of interest" description="Disordered" evidence="17">
    <location>
        <begin position="168"/>
        <end position="207"/>
    </location>
</feature>
<comment type="similarity">
    <text evidence="3">Belongs to the VOPP1/ECOP family.</text>
</comment>